<dbReference type="Gene3D" id="3.30.2010.10">
    <property type="entry name" value="Metalloproteases ('zincins'), catalytic domain"/>
    <property type="match status" value="1"/>
</dbReference>
<keyword evidence="3" id="KW-1185">Reference proteome</keyword>
<evidence type="ECO:0000259" key="1">
    <source>
        <dbReference type="Pfam" id="PF01863"/>
    </source>
</evidence>
<dbReference type="AlphaFoldDB" id="A0A1G9A536"/>
<dbReference type="Pfam" id="PF01863">
    <property type="entry name" value="YgjP-like"/>
    <property type="match status" value="1"/>
</dbReference>
<feature type="domain" description="YgjP-like metallopeptidase" evidence="1">
    <location>
        <begin position="48"/>
        <end position="243"/>
    </location>
</feature>
<dbReference type="InterPro" id="IPR053136">
    <property type="entry name" value="UTP_pyrophosphatase-like"/>
</dbReference>
<dbReference type="InterPro" id="IPR002725">
    <property type="entry name" value="YgjP-like_metallopeptidase"/>
</dbReference>
<protein>
    <recommendedName>
        <fullName evidence="1">YgjP-like metallopeptidase domain-containing protein</fullName>
    </recommendedName>
</protein>
<name>A0A1G9A536_9RHOB</name>
<accession>A0A1G9A536</accession>
<dbReference type="PANTHER" id="PTHR30399">
    <property type="entry name" value="UNCHARACTERIZED PROTEIN YGJP"/>
    <property type="match status" value="1"/>
</dbReference>
<reference evidence="2 3" key="1">
    <citation type="submission" date="2016-10" db="EMBL/GenBank/DDBJ databases">
        <authorList>
            <person name="de Groot N.N."/>
        </authorList>
    </citation>
    <scope>NUCLEOTIDE SEQUENCE [LARGE SCALE GENOMIC DNA]</scope>
    <source>
        <strain evidence="2 3">DSM 25294</strain>
    </source>
</reference>
<organism evidence="2 3">
    <name type="scientific">Aliiruegeria lutimaris</name>
    <dbReference type="NCBI Taxonomy" id="571298"/>
    <lineage>
        <taxon>Bacteria</taxon>
        <taxon>Pseudomonadati</taxon>
        <taxon>Pseudomonadota</taxon>
        <taxon>Alphaproteobacteria</taxon>
        <taxon>Rhodobacterales</taxon>
        <taxon>Roseobacteraceae</taxon>
        <taxon>Aliiruegeria</taxon>
    </lineage>
</organism>
<evidence type="ECO:0000313" key="3">
    <source>
        <dbReference type="Proteomes" id="UP000199382"/>
    </source>
</evidence>
<dbReference type="PANTHER" id="PTHR30399:SF1">
    <property type="entry name" value="UTP PYROPHOSPHATASE"/>
    <property type="match status" value="1"/>
</dbReference>
<evidence type="ECO:0000313" key="2">
    <source>
        <dbReference type="EMBL" id="SDK22418.1"/>
    </source>
</evidence>
<sequence>MNAARCHRNAGLSNLKRLGRERDAMSEHVLEGDPPVRLVLRRSARARRYSLRVSRLDGRVTLTMPKSASPARALEFAREKAAWIRTRLADRPSEVLADFGASLPVDGRQMRIEAGSRNLLDMEGGRIVVSQRSKSAPAAVLALLRALARDRLVAASDHFAEGLGRDYSRITLRDTCSRWGSCSSAGALMYSWRLILAPPEVLRYVAAHEVAHLAEMNHGPRFWAQVERLYPGYQAHRVWLRSHGETLHRYRFAERAD</sequence>
<gene>
    <name evidence="2" type="ORF">SAMN04488026_103436</name>
</gene>
<dbReference type="Proteomes" id="UP000199382">
    <property type="component" value="Unassembled WGS sequence"/>
</dbReference>
<proteinExistence type="predicted"/>
<dbReference type="EMBL" id="FNEK01000034">
    <property type="protein sequence ID" value="SDK22418.1"/>
    <property type="molecule type" value="Genomic_DNA"/>
</dbReference>
<dbReference type="STRING" id="571298.SAMN04488026_103436"/>
<dbReference type="CDD" id="cd07344">
    <property type="entry name" value="M48_yhfN_like"/>
    <property type="match status" value="1"/>
</dbReference>